<dbReference type="STRING" id="897.B2D07_17360"/>
<accession>S7U6B2</accession>
<name>S7U6B2_DESML</name>
<sequence length="210" mass="24163">MKTMKMTGMKRWMVAGAVLLFSMLSSGGARAADAPRSLGGFVLGEPISRYGDRLEMDTVIRVRDVGCLMEVDVIPPAGFENGTINYGVCAARDRIVRIKLKYADESRGFYEELLSRYKARFGPPDEWKGDPFHVVIAWKWYFKDRNNDRISLILQHNTQDEDEKIGNSVKLTHSTAMAAEIRHYRERRTREKPPVEKERSVPDWDRLLPR</sequence>
<evidence type="ECO:0000313" key="4">
    <source>
        <dbReference type="Proteomes" id="UP000014977"/>
    </source>
</evidence>
<proteinExistence type="predicted"/>
<dbReference type="EMBL" id="ATHJ01000022">
    <property type="protein sequence ID" value="EPR44635.1"/>
    <property type="molecule type" value="Genomic_DNA"/>
</dbReference>
<organism evidence="3 4">
    <name type="scientific">Desulfococcus multivorans DSM 2059</name>
    <dbReference type="NCBI Taxonomy" id="1121405"/>
    <lineage>
        <taxon>Bacteria</taxon>
        <taxon>Pseudomonadati</taxon>
        <taxon>Thermodesulfobacteriota</taxon>
        <taxon>Desulfobacteria</taxon>
        <taxon>Desulfobacterales</taxon>
        <taxon>Desulfococcaceae</taxon>
        <taxon>Desulfococcus</taxon>
    </lineage>
</organism>
<gene>
    <name evidence="3" type="ORF">dsmv_1094</name>
</gene>
<evidence type="ECO:0000313" key="3">
    <source>
        <dbReference type="EMBL" id="EPR44635.1"/>
    </source>
</evidence>
<feature type="signal peptide" evidence="2">
    <location>
        <begin position="1"/>
        <end position="31"/>
    </location>
</feature>
<dbReference type="Proteomes" id="UP000014977">
    <property type="component" value="Unassembled WGS sequence"/>
</dbReference>
<protein>
    <recommendedName>
        <fullName evidence="5">Secreted protein</fullName>
    </recommendedName>
</protein>
<evidence type="ECO:0000256" key="1">
    <source>
        <dbReference type="SAM" id="MobiDB-lite"/>
    </source>
</evidence>
<feature type="chain" id="PRO_5030177256" description="Secreted protein" evidence="2">
    <location>
        <begin position="32"/>
        <end position="210"/>
    </location>
</feature>
<dbReference type="AlphaFoldDB" id="S7U6B2"/>
<feature type="region of interest" description="Disordered" evidence="1">
    <location>
        <begin position="182"/>
        <end position="210"/>
    </location>
</feature>
<keyword evidence="2" id="KW-0732">Signal</keyword>
<comment type="caution">
    <text evidence="3">The sequence shown here is derived from an EMBL/GenBank/DDBJ whole genome shotgun (WGS) entry which is preliminary data.</text>
</comment>
<evidence type="ECO:0000256" key="2">
    <source>
        <dbReference type="SAM" id="SignalP"/>
    </source>
</evidence>
<reference evidence="3 4" key="1">
    <citation type="journal article" date="2013" name="Genome Announc.">
        <title>Draft genome sequences for three mercury-methylating, sulfate-reducing bacteria.</title>
        <authorList>
            <person name="Brown S.D."/>
            <person name="Hurt R.A.Jr."/>
            <person name="Gilmour C.C."/>
            <person name="Elias D.A."/>
        </authorList>
    </citation>
    <scope>NUCLEOTIDE SEQUENCE [LARGE SCALE GENOMIC DNA]</scope>
    <source>
        <strain evidence="3 4">DSM 2059</strain>
    </source>
</reference>
<dbReference type="eggNOG" id="ENOG5032S50">
    <property type="taxonomic scope" value="Bacteria"/>
</dbReference>
<evidence type="ECO:0008006" key="5">
    <source>
        <dbReference type="Google" id="ProtNLM"/>
    </source>
</evidence>
<keyword evidence="4" id="KW-1185">Reference proteome</keyword>